<gene>
    <name evidence="1" type="ORF">BDV41DRAFT_572173</name>
</gene>
<dbReference type="EMBL" id="ML738298">
    <property type="protein sequence ID" value="KAE8318172.1"/>
    <property type="molecule type" value="Genomic_DNA"/>
</dbReference>
<proteinExistence type="predicted"/>
<dbReference type="GO" id="GO:0009116">
    <property type="term" value="P:nucleoside metabolic process"/>
    <property type="evidence" value="ECO:0007669"/>
    <property type="project" value="InterPro"/>
</dbReference>
<dbReference type="InterPro" id="IPR035994">
    <property type="entry name" value="Nucleoside_phosphorylase_sf"/>
</dbReference>
<dbReference type="GO" id="GO:0003824">
    <property type="term" value="F:catalytic activity"/>
    <property type="evidence" value="ECO:0007669"/>
    <property type="project" value="InterPro"/>
</dbReference>
<evidence type="ECO:0008006" key="3">
    <source>
        <dbReference type="Google" id="ProtNLM"/>
    </source>
</evidence>
<protein>
    <recommendedName>
        <fullName evidence="3">Nucleoside phosphorylase domain-containing protein</fullName>
    </recommendedName>
</protein>
<accession>A0A5N6WBX8</accession>
<reference evidence="2" key="1">
    <citation type="submission" date="2019-04" db="EMBL/GenBank/DDBJ databases">
        <title>Friends and foes A comparative genomics studyof 23 Aspergillus species from section Flavi.</title>
        <authorList>
            <consortium name="DOE Joint Genome Institute"/>
            <person name="Kjaerbolling I."/>
            <person name="Vesth T."/>
            <person name="Frisvad J.C."/>
            <person name="Nybo J.L."/>
            <person name="Theobald S."/>
            <person name="Kildgaard S."/>
            <person name="Isbrandt T."/>
            <person name="Kuo A."/>
            <person name="Sato A."/>
            <person name="Lyhne E.K."/>
            <person name="Kogle M.E."/>
            <person name="Wiebenga A."/>
            <person name="Kun R.S."/>
            <person name="Lubbers R.J."/>
            <person name="Makela M.R."/>
            <person name="Barry K."/>
            <person name="Chovatia M."/>
            <person name="Clum A."/>
            <person name="Daum C."/>
            <person name="Haridas S."/>
            <person name="He G."/>
            <person name="LaButti K."/>
            <person name="Lipzen A."/>
            <person name="Mondo S."/>
            <person name="Riley R."/>
            <person name="Salamov A."/>
            <person name="Simmons B.A."/>
            <person name="Magnuson J.K."/>
            <person name="Henrissat B."/>
            <person name="Mortensen U.H."/>
            <person name="Larsen T.O."/>
            <person name="Devries R.P."/>
            <person name="Grigoriev I.V."/>
            <person name="Machida M."/>
            <person name="Baker S.E."/>
            <person name="Andersen M.R."/>
        </authorList>
    </citation>
    <scope>NUCLEOTIDE SEQUENCE [LARGE SCALE GENOMIC DNA]</scope>
    <source>
        <strain evidence="2">CBS 130015</strain>
    </source>
</reference>
<dbReference type="Gene3D" id="3.40.50.1580">
    <property type="entry name" value="Nucleoside phosphorylase domain"/>
    <property type="match status" value="1"/>
</dbReference>
<dbReference type="InterPro" id="IPR053137">
    <property type="entry name" value="NLR-like"/>
</dbReference>
<evidence type="ECO:0000313" key="1">
    <source>
        <dbReference type="EMBL" id="KAE8318172.1"/>
    </source>
</evidence>
<organism evidence="1 2">
    <name type="scientific">Aspergillus transmontanensis</name>
    <dbReference type="NCBI Taxonomy" id="1034304"/>
    <lineage>
        <taxon>Eukaryota</taxon>
        <taxon>Fungi</taxon>
        <taxon>Dikarya</taxon>
        <taxon>Ascomycota</taxon>
        <taxon>Pezizomycotina</taxon>
        <taxon>Eurotiomycetes</taxon>
        <taxon>Eurotiomycetidae</taxon>
        <taxon>Eurotiales</taxon>
        <taxon>Aspergillaceae</taxon>
        <taxon>Aspergillus</taxon>
        <taxon>Aspergillus subgen. Circumdati</taxon>
    </lineage>
</organism>
<dbReference type="PANTHER" id="PTHR46082:SF6">
    <property type="entry name" value="AAA+ ATPASE DOMAIN-CONTAINING PROTEIN-RELATED"/>
    <property type="match status" value="1"/>
</dbReference>
<dbReference type="Proteomes" id="UP000325433">
    <property type="component" value="Unassembled WGS sequence"/>
</dbReference>
<dbReference type="AlphaFoldDB" id="A0A5N6WBX8"/>
<sequence>MGAGPQKYVYSFGRLGGHSLVIARPSQTGTVSAAQCAPNVSQQFLDVRFALVVGIGAGIPNPPTCDIRLGDISVGIPQDNHPGVIQYDFAKYEEDGYVLKGSLNKSPSILISADGSLEEDEIMDRSPFRKILWSITKKPRFKRPDTGDYLFKEDFNHIEEGRDCTECLASGTAKFVLRDMRRRKDPVVHRGLILSGSGVIKKPQDRQAIQDDPQICEKPLQIQFEKLLFRPILGLNLDPIRDVITVLDALDECEDDDIKLILQLLPKLQQAKAVKKSIALHEIPEMVIKCDKLLFLEHRFSEIKEESFLRGRVLPPDWPGKDALQSIATLSVPSFIFVVALCRFVGDKKWTPETRLAAIFKDPAIDSASEMERVYLPILNQAIFGQTEREEKQLVQEFQAIDGAIIILDSPLSVNALEQLLDIPQNDIKIRLDSFRSVLEIPESPDMSVRLLHASFRDFLLILTRKQTVHSGLMKKERMKK</sequence>
<dbReference type="PANTHER" id="PTHR46082">
    <property type="entry name" value="ATP/GTP-BINDING PROTEIN-RELATED"/>
    <property type="match status" value="1"/>
</dbReference>
<evidence type="ECO:0000313" key="2">
    <source>
        <dbReference type="Proteomes" id="UP000325433"/>
    </source>
</evidence>
<keyword evidence="2" id="KW-1185">Reference proteome</keyword>
<name>A0A5N6WBX8_9EURO</name>
<dbReference type="SUPFAM" id="SSF53167">
    <property type="entry name" value="Purine and uridine phosphorylases"/>
    <property type="match status" value="1"/>
</dbReference>